<feature type="compositionally biased region" description="Basic residues" evidence="1">
    <location>
        <begin position="1"/>
        <end position="26"/>
    </location>
</feature>
<feature type="non-terminal residue" evidence="2">
    <location>
        <position position="274"/>
    </location>
</feature>
<dbReference type="EMBL" id="CADCTE010000148">
    <property type="protein sequence ID" value="CAA9260558.1"/>
    <property type="molecule type" value="Genomic_DNA"/>
</dbReference>
<feature type="compositionally biased region" description="Basic and acidic residues" evidence="1">
    <location>
        <begin position="182"/>
        <end position="192"/>
    </location>
</feature>
<dbReference type="EC" id="1.14.13.149" evidence="2"/>
<reference evidence="2" key="1">
    <citation type="submission" date="2020-02" db="EMBL/GenBank/DDBJ databases">
        <authorList>
            <person name="Meier V. D."/>
        </authorList>
    </citation>
    <scope>NUCLEOTIDE SEQUENCE</scope>
    <source>
        <strain evidence="2">AVDCRST_MAG83</strain>
    </source>
</reference>
<dbReference type="AlphaFoldDB" id="A0A6J4IVY0"/>
<feature type="compositionally biased region" description="Basic residues" evidence="1">
    <location>
        <begin position="222"/>
        <end position="274"/>
    </location>
</feature>
<feature type="region of interest" description="Disordered" evidence="1">
    <location>
        <begin position="1"/>
        <end position="102"/>
    </location>
</feature>
<gene>
    <name evidence="2" type="ORF">AVDCRST_MAG83-2711</name>
</gene>
<feature type="compositionally biased region" description="Low complexity" evidence="1">
    <location>
        <begin position="27"/>
        <end position="43"/>
    </location>
</feature>
<evidence type="ECO:0000256" key="1">
    <source>
        <dbReference type="SAM" id="MobiDB-lite"/>
    </source>
</evidence>
<organism evidence="2">
    <name type="scientific">uncultured Arthrobacter sp</name>
    <dbReference type="NCBI Taxonomy" id="114050"/>
    <lineage>
        <taxon>Bacteria</taxon>
        <taxon>Bacillati</taxon>
        <taxon>Actinomycetota</taxon>
        <taxon>Actinomycetes</taxon>
        <taxon>Micrococcales</taxon>
        <taxon>Micrococcaceae</taxon>
        <taxon>Arthrobacter</taxon>
        <taxon>environmental samples</taxon>
    </lineage>
</organism>
<feature type="compositionally biased region" description="Low complexity" evidence="1">
    <location>
        <begin position="212"/>
        <end position="221"/>
    </location>
</feature>
<feature type="compositionally biased region" description="Basic residues" evidence="1">
    <location>
        <begin position="84"/>
        <end position="95"/>
    </location>
</feature>
<feature type="region of interest" description="Disordered" evidence="1">
    <location>
        <begin position="136"/>
        <end position="274"/>
    </location>
</feature>
<proteinExistence type="predicted"/>
<dbReference type="GO" id="GO:0097266">
    <property type="term" value="F:phenylacetyl-CoA 1,2-epoxidase activity"/>
    <property type="evidence" value="ECO:0007669"/>
    <property type="project" value="UniProtKB-EC"/>
</dbReference>
<sequence>ERGQRQRHPHHPGQRAAPRGHRRLGRRAVPGGRGVRAVAGGRLPHPRPAPRLVDLPCPRARRGCGAGQYRTGPHRPRPLVPHLCRPRLRPHRGRPRLLPPRAGVPLRAPVRAAQRRLRPHHRPAVRGLPLPVGAVLAPNALHRRHPRRHRRQGRQGGRLPPRPQPPVGAAPGPGDRGVPPPHDCRAEADVALRRGTVRGRAPDRCPRRRGRPAQQPPGALRCRGRRGARRGRPRGAGRARRHGRRPPRRAQRAPRLHPRRTPGPRPRAPRRLLV</sequence>
<evidence type="ECO:0000313" key="2">
    <source>
        <dbReference type="EMBL" id="CAA9260558.1"/>
    </source>
</evidence>
<keyword evidence="2" id="KW-0560">Oxidoreductase</keyword>
<protein>
    <submittedName>
        <fullName evidence="2">1,2-phenylacetyl-CoA epoxidase, subunit C</fullName>
        <ecNumber evidence="2">1.14.13.149</ecNumber>
    </submittedName>
</protein>
<feature type="non-terminal residue" evidence="2">
    <location>
        <position position="1"/>
    </location>
</feature>
<name>A0A6J4IVY0_9MICC</name>
<feature type="compositionally biased region" description="Basic residues" evidence="1">
    <location>
        <begin position="141"/>
        <end position="153"/>
    </location>
</feature>
<accession>A0A6J4IVY0</accession>